<reference evidence="2" key="1">
    <citation type="journal article" date="2017" name="Nat. Ecol. Evol.">
        <title>Genome expansion and lineage-specific genetic innovations in the forest pathogenic fungi Armillaria.</title>
        <authorList>
            <person name="Sipos G."/>
            <person name="Prasanna A.N."/>
            <person name="Walter M.C."/>
            <person name="O'Connor E."/>
            <person name="Balint B."/>
            <person name="Krizsan K."/>
            <person name="Kiss B."/>
            <person name="Hess J."/>
            <person name="Varga T."/>
            <person name="Slot J."/>
            <person name="Riley R."/>
            <person name="Boka B."/>
            <person name="Rigling D."/>
            <person name="Barry K."/>
            <person name="Lee J."/>
            <person name="Mihaltcheva S."/>
            <person name="LaButti K."/>
            <person name="Lipzen A."/>
            <person name="Waldron R."/>
            <person name="Moloney N.M."/>
            <person name="Sperisen C."/>
            <person name="Kredics L."/>
            <person name="Vagvoelgyi C."/>
            <person name="Patrignani A."/>
            <person name="Fitzpatrick D."/>
            <person name="Nagy I."/>
            <person name="Doyle S."/>
            <person name="Anderson J.B."/>
            <person name="Grigoriev I.V."/>
            <person name="Gueldener U."/>
            <person name="Muensterkoetter M."/>
            <person name="Nagy L.G."/>
        </authorList>
    </citation>
    <scope>NUCLEOTIDE SEQUENCE [LARGE SCALE GENOMIC DNA]</scope>
    <source>
        <strain evidence="2">C18/9</strain>
    </source>
</reference>
<dbReference type="EMBL" id="FUEG01000045">
    <property type="protein sequence ID" value="SJL17559.1"/>
    <property type="molecule type" value="Genomic_DNA"/>
</dbReference>
<dbReference type="AlphaFoldDB" id="A0A284S995"/>
<gene>
    <name evidence="1" type="ORF">ARMOST_21111</name>
</gene>
<evidence type="ECO:0000313" key="2">
    <source>
        <dbReference type="Proteomes" id="UP000219338"/>
    </source>
</evidence>
<sequence>MPAVTCCSYLGFNVNLPELQASSMVSRRVFQTEEERRAAHRASSRRSYQKHCNVINQRRRETYHTAEKPKRNAQSCLEPLIRRAARNIDIEVNTGETHTQYVS</sequence>
<organism evidence="1 2">
    <name type="scientific">Armillaria ostoyae</name>
    <name type="common">Armillaria root rot fungus</name>
    <dbReference type="NCBI Taxonomy" id="47428"/>
    <lineage>
        <taxon>Eukaryota</taxon>
        <taxon>Fungi</taxon>
        <taxon>Dikarya</taxon>
        <taxon>Basidiomycota</taxon>
        <taxon>Agaricomycotina</taxon>
        <taxon>Agaricomycetes</taxon>
        <taxon>Agaricomycetidae</taxon>
        <taxon>Agaricales</taxon>
        <taxon>Marasmiineae</taxon>
        <taxon>Physalacriaceae</taxon>
        <taxon>Armillaria</taxon>
    </lineage>
</organism>
<dbReference type="Proteomes" id="UP000219338">
    <property type="component" value="Unassembled WGS sequence"/>
</dbReference>
<evidence type="ECO:0000313" key="1">
    <source>
        <dbReference type="EMBL" id="SJL17559.1"/>
    </source>
</evidence>
<protein>
    <submittedName>
        <fullName evidence="1">Uncharacterized protein</fullName>
    </submittedName>
</protein>
<dbReference type="OrthoDB" id="2654423at2759"/>
<accession>A0A284S995</accession>
<keyword evidence="2" id="KW-1185">Reference proteome</keyword>
<proteinExistence type="predicted"/>
<name>A0A284S995_ARMOS</name>